<dbReference type="Gene3D" id="1.25.40.10">
    <property type="entry name" value="Tetratricopeptide repeat domain"/>
    <property type="match status" value="2"/>
</dbReference>
<gene>
    <name evidence="1" type="ORF">RT717_18185</name>
</gene>
<dbReference type="Proteomes" id="UP001302349">
    <property type="component" value="Chromosome"/>
</dbReference>
<dbReference type="Gene3D" id="3.30.1330.60">
    <property type="entry name" value="OmpA-like domain"/>
    <property type="match status" value="1"/>
</dbReference>
<dbReference type="InterPro" id="IPR036737">
    <property type="entry name" value="OmpA-like_sf"/>
</dbReference>
<dbReference type="PROSITE" id="PS51257">
    <property type="entry name" value="PROKAR_LIPOPROTEIN"/>
    <property type="match status" value="1"/>
</dbReference>
<evidence type="ECO:0008006" key="3">
    <source>
        <dbReference type="Google" id="ProtNLM"/>
    </source>
</evidence>
<dbReference type="SUPFAM" id="SSF48452">
    <property type="entry name" value="TPR-like"/>
    <property type="match status" value="1"/>
</dbReference>
<evidence type="ECO:0000313" key="2">
    <source>
        <dbReference type="Proteomes" id="UP001302349"/>
    </source>
</evidence>
<reference evidence="1 2" key="1">
    <citation type="journal article" date="2023" name="Microbiol. Resour. Announc.">
        <title>Complete Genome Sequence of Imperialibacter roseus strain P4T.</title>
        <authorList>
            <person name="Tizabi D.R."/>
            <person name="Bachvaroff T."/>
            <person name="Hill R.T."/>
        </authorList>
    </citation>
    <scope>NUCLEOTIDE SEQUENCE [LARGE SCALE GENOMIC DNA]</scope>
    <source>
        <strain evidence="1 2">P4T</strain>
    </source>
</reference>
<dbReference type="RefSeq" id="WP_317487808.1">
    <property type="nucleotide sequence ID" value="NZ_CP136051.1"/>
</dbReference>
<dbReference type="EMBL" id="CP136051">
    <property type="protein sequence ID" value="WOK05013.1"/>
    <property type="molecule type" value="Genomic_DNA"/>
</dbReference>
<proteinExistence type="predicted"/>
<name>A0ABZ0IJ04_9BACT</name>
<sequence length="587" mass="63809">MKKTRLAFGILFGSLLMSGCALNKMIKLANDQQLEVTPNPLELHADKVEFEMSAILPPKMLPGGTSYSLKTFYQYGTNEAELGTVEFKAGDFPNSSSTTSRKSQTFSFAYDPAMAKGDVMIQGVAAKGAKNKTTEKMKVAEGVITTSLMVEDIVAASYADHGYNDKEELEPTNVEFFFEQGRSVLRTSEKNSDRGKGFTAFVADKNVTRTVTITGTHSPEGTETINSDLSQDRAEAIEKWYRDMMAKYDYKGMADQIKFVLKPVVQDWTQFKTMLNGFDGVSSDEKTAMLAVVNGTGTFEEKEKALQKLSGYKKVFDKIYPVLRTAKTEVLTVKVKRPNPEIAVLAKQIGEGSISADSLSNAELLFGATLTPSLTEKEAIYKAAIKKQDTWVAHNNLGAVYLQMAAAASGADVKKNVDLALTQLEIANKQKANTAEVLVNMATVYMLQGDNTKAYDVAGTVSGATGDALRKLNTLKGTLEVKTAQYDKALMSFAGADNTAEVSFNRGLALVLKKEFSNAKTAFKDATDKDSSYAKAFYGLAIVGARTSNATEVTNGLKSAIAEDSSLKEKALTDLEFRNYADAVRSL</sequence>
<evidence type="ECO:0000313" key="1">
    <source>
        <dbReference type="EMBL" id="WOK05013.1"/>
    </source>
</evidence>
<dbReference type="InterPro" id="IPR011990">
    <property type="entry name" value="TPR-like_helical_dom_sf"/>
</dbReference>
<keyword evidence="2" id="KW-1185">Reference proteome</keyword>
<organism evidence="1 2">
    <name type="scientific">Imperialibacter roseus</name>
    <dbReference type="NCBI Taxonomy" id="1324217"/>
    <lineage>
        <taxon>Bacteria</taxon>
        <taxon>Pseudomonadati</taxon>
        <taxon>Bacteroidota</taxon>
        <taxon>Cytophagia</taxon>
        <taxon>Cytophagales</taxon>
        <taxon>Flammeovirgaceae</taxon>
        <taxon>Imperialibacter</taxon>
    </lineage>
</organism>
<protein>
    <recommendedName>
        <fullName evidence="3">Tetratricopeptide repeat protein</fullName>
    </recommendedName>
</protein>
<accession>A0ABZ0IJ04</accession>